<gene>
    <name evidence="1" type="ORF">DENIS_0152</name>
</gene>
<dbReference type="PANTHER" id="PTHR35866">
    <property type="entry name" value="PUTATIVE-RELATED"/>
    <property type="match status" value="1"/>
</dbReference>
<reference evidence="2" key="2">
    <citation type="submission" date="2019-01" db="EMBL/GenBank/DDBJ databases">
        <title>Genome sequence of Desulfonema ishimotonii strain Tokyo 01.</title>
        <authorList>
            <person name="Fukui M."/>
        </authorList>
    </citation>
    <scope>NUCLEOTIDE SEQUENCE [LARGE SCALE GENOMIC DNA]</scope>
    <source>
        <strain evidence="2">Tokyo 01</strain>
    </source>
</reference>
<dbReference type="RefSeq" id="WP_124326744.1">
    <property type="nucleotide sequence ID" value="NZ_BEXT01000001.1"/>
</dbReference>
<dbReference type="Proteomes" id="UP000288096">
    <property type="component" value="Unassembled WGS sequence"/>
</dbReference>
<accession>A0A401FQF7</accession>
<keyword evidence="2" id="KW-1185">Reference proteome</keyword>
<dbReference type="InterPro" id="IPR005358">
    <property type="entry name" value="Puta_zinc/iron-chelating_dom"/>
</dbReference>
<organism evidence="1 2">
    <name type="scientific">Desulfonema ishimotonii</name>
    <dbReference type="NCBI Taxonomy" id="45657"/>
    <lineage>
        <taxon>Bacteria</taxon>
        <taxon>Pseudomonadati</taxon>
        <taxon>Thermodesulfobacteriota</taxon>
        <taxon>Desulfobacteria</taxon>
        <taxon>Desulfobacterales</taxon>
        <taxon>Desulfococcaceae</taxon>
        <taxon>Desulfonema</taxon>
    </lineage>
</organism>
<dbReference type="OrthoDB" id="9810361at2"/>
<dbReference type="Pfam" id="PF03692">
    <property type="entry name" value="CxxCxxCC"/>
    <property type="match status" value="1"/>
</dbReference>
<protein>
    <submittedName>
        <fullName evidence="1">Fe-S oxidoreductase</fullName>
    </submittedName>
</protein>
<proteinExistence type="predicted"/>
<dbReference type="EMBL" id="BEXT01000001">
    <property type="protein sequence ID" value="GBC59216.1"/>
    <property type="molecule type" value="Genomic_DNA"/>
</dbReference>
<sequence>MENQMIPIDMDESFEFSCGPDVPCFNECCRDLNQFLTPYDILRLKNHLGMRAEAFLDRYTTQHTGPETGLPVVVLRQNPDADFKCPFVAPEGCRVYEARPASCRTYPLARLASRSRETGQISEYYALMKEPHCQGFGQQKTQTVREWIRSQGIEIYNEMNDRFMEIIAMKNKQHPGPLDIKERHIFHLGCYDLDNFRSQVFEKGLPARVNVLPELAEQAKTDDLPLLKIGYQWVQDALFGTD</sequence>
<evidence type="ECO:0000313" key="2">
    <source>
        <dbReference type="Proteomes" id="UP000288096"/>
    </source>
</evidence>
<name>A0A401FQF7_9BACT</name>
<comment type="caution">
    <text evidence="1">The sequence shown here is derived from an EMBL/GenBank/DDBJ whole genome shotgun (WGS) entry which is preliminary data.</text>
</comment>
<dbReference type="AlphaFoldDB" id="A0A401FQF7"/>
<evidence type="ECO:0000313" key="1">
    <source>
        <dbReference type="EMBL" id="GBC59216.1"/>
    </source>
</evidence>
<dbReference type="PANTHER" id="PTHR35866:SF1">
    <property type="entry name" value="YKGJ FAMILY CYSTEINE CLUSTER PROTEIN"/>
    <property type="match status" value="1"/>
</dbReference>
<reference evidence="2" key="1">
    <citation type="submission" date="2017-11" db="EMBL/GenBank/DDBJ databases">
        <authorList>
            <person name="Watanabe M."/>
            <person name="Kojima H."/>
        </authorList>
    </citation>
    <scope>NUCLEOTIDE SEQUENCE [LARGE SCALE GENOMIC DNA]</scope>
    <source>
        <strain evidence="2">Tokyo 01</strain>
    </source>
</reference>